<protein>
    <submittedName>
        <fullName evidence="4">DMT family transporter</fullName>
    </submittedName>
</protein>
<comment type="similarity">
    <text evidence="1">Belongs to the EamA transporter family.</text>
</comment>
<comment type="caution">
    <text evidence="4">The sequence shown here is derived from an EMBL/GenBank/DDBJ whole genome shotgun (WGS) entry which is preliminary data.</text>
</comment>
<dbReference type="PANTHER" id="PTHR22911">
    <property type="entry name" value="ACYL-MALONYL CONDENSING ENZYME-RELATED"/>
    <property type="match status" value="1"/>
</dbReference>
<keyword evidence="5" id="KW-1185">Reference proteome</keyword>
<dbReference type="RefSeq" id="WP_190956344.1">
    <property type="nucleotide sequence ID" value="NZ_JACJTU010000016.1"/>
</dbReference>
<feature type="transmembrane region" description="Helical" evidence="2">
    <location>
        <begin position="105"/>
        <end position="123"/>
    </location>
</feature>
<gene>
    <name evidence="4" type="ORF">H6H03_17665</name>
</gene>
<dbReference type="Pfam" id="PF00892">
    <property type="entry name" value="EamA"/>
    <property type="match status" value="2"/>
</dbReference>
<feature type="domain" description="EamA" evidence="3">
    <location>
        <begin position="12"/>
        <end position="146"/>
    </location>
</feature>
<feature type="transmembrane region" description="Helical" evidence="2">
    <location>
        <begin position="44"/>
        <end position="66"/>
    </location>
</feature>
<sequence length="312" mass="33784">MSLHQSSGRWRLGLALSLLTVLLWGILPIALSVTLQVLDVYTVIWFRFLVSFVLLFVYLGITGKLPKLEQLRSGSRKLLAIATLFLAMNYFLFMQGLALTSPANAEVLIQLATLLLGLGGLVIFHERYRLYQWIGVSVLTCGYFLFFKEQLTNLITAHNTYILGSILIVLGAAAWAIYALAQKQLLQSLSSASIMLIIYGGCTLLFTPVAKVKSIFTLDALHSGMLIFCALNTLIAYGAFAESLEHWEASRVSAVLALAPIVTLISVAVVSAIAPDLIPPERLTFLGILGAGLVVAGSVAIALGKSDKGNRQ</sequence>
<feature type="transmembrane region" description="Helical" evidence="2">
    <location>
        <begin position="285"/>
        <end position="304"/>
    </location>
</feature>
<keyword evidence="2" id="KW-0812">Transmembrane</keyword>
<evidence type="ECO:0000256" key="2">
    <source>
        <dbReference type="SAM" id="Phobius"/>
    </source>
</evidence>
<evidence type="ECO:0000313" key="4">
    <source>
        <dbReference type="EMBL" id="MBD2735699.1"/>
    </source>
</evidence>
<organism evidence="4 5">
    <name type="scientific">Nostoc paludosum FACHB-159</name>
    <dbReference type="NCBI Taxonomy" id="2692908"/>
    <lineage>
        <taxon>Bacteria</taxon>
        <taxon>Bacillati</taxon>
        <taxon>Cyanobacteriota</taxon>
        <taxon>Cyanophyceae</taxon>
        <taxon>Nostocales</taxon>
        <taxon>Nostocaceae</taxon>
        <taxon>Nostoc</taxon>
    </lineage>
</organism>
<feature type="transmembrane region" description="Helical" evidence="2">
    <location>
        <begin position="130"/>
        <end position="147"/>
    </location>
</feature>
<keyword evidence="2" id="KW-1133">Transmembrane helix</keyword>
<feature type="transmembrane region" description="Helical" evidence="2">
    <location>
        <begin position="78"/>
        <end position="99"/>
    </location>
</feature>
<reference evidence="4 5" key="1">
    <citation type="journal article" date="2020" name="ISME J.">
        <title>Comparative genomics reveals insights into cyanobacterial evolution and habitat adaptation.</title>
        <authorList>
            <person name="Chen M.Y."/>
            <person name="Teng W.K."/>
            <person name="Zhao L."/>
            <person name="Hu C.X."/>
            <person name="Zhou Y.K."/>
            <person name="Han B.P."/>
            <person name="Song L.R."/>
            <person name="Shu W.S."/>
        </authorList>
    </citation>
    <scope>NUCLEOTIDE SEQUENCE [LARGE SCALE GENOMIC DNA]</scope>
    <source>
        <strain evidence="4 5">FACHB-159</strain>
    </source>
</reference>
<feature type="domain" description="EamA" evidence="3">
    <location>
        <begin position="163"/>
        <end position="301"/>
    </location>
</feature>
<feature type="transmembrane region" description="Helical" evidence="2">
    <location>
        <begin position="192"/>
        <end position="209"/>
    </location>
</feature>
<dbReference type="SUPFAM" id="SSF103481">
    <property type="entry name" value="Multidrug resistance efflux transporter EmrE"/>
    <property type="match status" value="2"/>
</dbReference>
<dbReference type="PANTHER" id="PTHR22911:SF134">
    <property type="entry name" value="DMT FAMILY TRANSPORTER"/>
    <property type="match status" value="1"/>
</dbReference>
<dbReference type="Proteomes" id="UP000637383">
    <property type="component" value="Unassembled WGS sequence"/>
</dbReference>
<evidence type="ECO:0000256" key="1">
    <source>
        <dbReference type="ARBA" id="ARBA00007362"/>
    </source>
</evidence>
<dbReference type="InterPro" id="IPR037185">
    <property type="entry name" value="EmrE-like"/>
</dbReference>
<evidence type="ECO:0000259" key="3">
    <source>
        <dbReference type="Pfam" id="PF00892"/>
    </source>
</evidence>
<feature type="transmembrane region" description="Helical" evidence="2">
    <location>
        <begin position="252"/>
        <end position="273"/>
    </location>
</feature>
<accession>A0ABR8KAE8</accession>
<feature type="transmembrane region" description="Helical" evidence="2">
    <location>
        <begin position="12"/>
        <end position="38"/>
    </location>
</feature>
<dbReference type="EMBL" id="JACJTU010000016">
    <property type="protein sequence ID" value="MBD2735699.1"/>
    <property type="molecule type" value="Genomic_DNA"/>
</dbReference>
<feature type="transmembrane region" description="Helical" evidence="2">
    <location>
        <begin position="159"/>
        <end position="180"/>
    </location>
</feature>
<dbReference type="InterPro" id="IPR000620">
    <property type="entry name" value="EamA_dom"/>
</dbReference>
<keyword evidence="2" id="KW-0472">Membrane</keyword>
<feature type="transmembrane region" description="Helical" evidence="2">
    <location>
        <begin position="221"/>
        <end position="240"/>
    </location>
</feature>
<evidence type="ECO:0000313" key="5">
    <source>
        <dbReference type="Proteomes" id="UP000637383"/>
    </source>
</evidence>
<proteinExistence type="inferred from homology"/>
<name>A0ABR8KAE8_9NOSO</name>